<keyword evidence="1" id="KW-0732">Signal</keyword>
<protein>
    <recommendedName>
        <fullName evidence="4">VCBS repeat-containing protein</fullName>
    </recommendedName>
</protein>
<evidence type="ECO:0000256" key="1">
    <source>
        <dbReference type="SAM" id="SignalP"/>
    </source>
</evidence>
<dbReference type="EMBL" id="JAKNDN010000002">
    <property type="protein sequence ID" value="MCG4958486.1"/>
    <property type="molecule type" value="Genomic_DNA"/>
</dbReference>
<name>A0AAW5CA57_9BACT</name>
<evidence type="ECO:0008006" key="4">
    <source>
        <dbReference type="Google" id="ProtNLM"/>
    </source>
</evidence>
<dbReference type="RefSeq" id="WP_217773997.1">
    <property type="nucleotide sequence ID" value="NZ_JAHONW010000010.1"/>
</dbReference>
<gene>
    <name evidence="2" type="ORF">L0P03_01260</name>
</gene>
<feature type="chain" id="PRO_5043341403" description="VCBS repeat-containing protein" evidence="1">
    <location>
        <begin position="22"/>
        <end position="296"/>
    </location>
</feature>
<feature type="signal peptide" evidence="1">
    <location>
        <begin position="1"/>
        <end position="21"/>
    </location>
</feature>
<reference evidence="2" key="1">
    <citation type="submission" date="2022-01" db="EMBL/GenBank/DDBJ databases">
        <title>Collection of gut derived symbiotic bacterial strains cultured from healthy donors.</title>
        <authorList>
            <person name="Lin H."/>
            <person name="Kohout C."/>
            <person name="Waligurski E."/>
            <person name="Pamer E.G."/>
        </authorList>
    </citation>
    <scope>NUCLEOTIDE SEQUENCE</scope>
    <source>
        <strain evidence="2">DFI.1.149</strain>
    </source>
</reference>
<comment type="caution">
    <text evidence="2">The sequence shown here is derived from an EMBL/GenBank/DDBJ whole genome shotgun (WGS) entry which is preliminary data.</text>
</comment>
<accession>A0AAW5CA57</accession>
<evidence type="ECO:0000313" key="2">
    <source>
        <dbReference type="EMBL" id="MCG4958486.1"/>
    </source>
</evidence>
<dbReference type="Proteomes" id="UP001199750">
    <property type="component" value="Unassembled WGS sequence"/>
</dbReference>
<organism evidence="2 3">
    <name type="scientific">Odoribacter splanchnicus</name>
    <dbReference type="NCBI Taxonomy" id="28118"/>
    <lineage>
        <taxon>Bacteria</taxon>
        <taxon>Pseudomonadati</taxon>
        <taxon>Bacteroidota</taxon>
        <taxon>Bacteroidia</taxon>
        <taxon>Bacteroidales</taxon>
        <taxon>Odoribacteraceae</taxon>
        <taxon>Odoribacter</taxon>
    </lineage>
</organism>
<sequence length="296" mass="34596">MKRIITTFLLCLSLGCLFLHAERGKHIHETPEKQPDFITGFKYLPPGFECFADMFKYKVIDFPGFSKPDTLYFKKYTQPVNGYMVREIHALNGEDCNAYVLCFEKGNKKFFVGGDGYRHAEICMKDKVHTVDSIDYWGVPGGRTITPHTFKFLKESQDSLCIKAYNLHFDSAKKYTDYGHSMCLTFCFIDIDVDGKDELIIFSPYWGTCGFRIYDIQETSRKIQLKPISKKEFDRAERLLIASEEGFLLVWWRNCIYKYKILKNTARSIIKLKEVDNIWSEITHLFLSYTTEEPEP</sequence>
<evidence type="ECO:0000313" key="3">
    <source>
        <dbReference type="Proteomes" id="UP001199750"/>
    </source>
</evidence>
<dbReference type="AlphaFoldDB" id="A0AAW5CA57"/>
<dbReference type="PROSITE" id="PS51257">
    <property type="entry name" value="PROKAR_LIPOPROTEIN"/>
    <property type="match status" value="1"/>
</dbReference>
<proteinExistence type="predicted"/>